<evidence type="ECO:0000256" key="4">
    <source>
        <dbReference type="ARBA" id="ARBA00023315"/>
    </source>
</evidence>
<reference evidence="9" key="1">
    <citation type="journal article" date="2019" name="Int. J. Syst. Evol. Microbiol.">
        <title>The Global Catalogue of Microorganisms (GCM) 10K type strain sequencing project: providing services to taxonomists for standard genome sequencing and annotation.</title>
        <authorList>
            <consortium name="The Broad Institute Genomics Platform"/>
            <consortium name="The Broad Institute Genome Sequencing Center for Infectious Disease"/>
            <person name="Wu L."/>
            <person name="Ma J."/>
        </authorList>
    </citation>
    <scope>NUCLEOTIDE SEQUENCE [LARGE SCALE GENOMIC DNA]</scope>
    <source>
        <strain evidence="9">CGMCC 1.10759</strain>
    </source>
</reference>
<evidence type="ECO:0000313" key="8">
    <source>
        <dbReference type="EMBL" id="MFC4307544.1"/>
    </source>
</evidence>
<dbReference type="InterPro" id="IPR001227">
    <property type="entry name" value="Ac_transferase_dom_sf"/>
</dbReference>
<keyword evidence="3 6" id="KW-0808">Transferase</keyword>
<dbReference type="GO" id="GO:0004314">
    <property type="term" value="F:[acyl-carrier-protein] S-malonyltransferase activity"/>
    <property type="evidence" value="ECO:0007669"/>
    <property type="project" value="UniProtKB-EC"/>
</dbReference>
<protein>
    <recommendedName>
        <fullName evidence="2 6">Malonyl CoA-acyl carrier protein transacylase</fullName>
        <ecNumber evidence="1 6">2.3.1.39</ecNumber>
    </recommendedName>
</protein>
<gene>
    <name evidence="8" type="primary">fabD</name>
    <name evidence="8" type="ORF">ACFPN2_00480</name>
</gene>
<dbReference type="NCBIfam" id="TIGR00128">
    <property type="entry name" value="fabD"/>
    <property type="match status" value="1"/>
</dbReference>
<name>A0ABV8SMC7_9GAMM</name>
<proteinExistence type="inferred from homology"/>
<comment type="similarity">
    <text evidence="6">Belongs to the fabD family.</text>
</comment>
<keyword evidence="4 6" id="KW-0012">Acyltransferase</keyword>
<feature type="domain" description="Malonyl-CoA:ACP transacylase (MAT)" evidence="7">
    <location>
        <begin position="6"/>
        <end position="319"/>
    </location>
</feature>
<dbReference type="PANTHER" id="PTHR42681">
    <property type="entry name" value="MALONYL-COA-ACYL CARRIER PROTEIN TRANSACYLASE, MITOCHONDRIAL"/>
    <property type="match status" value="1"/>
</dbReference>
<dbReference type="SUPFAM" id="SSF55048">
    <property type="entry name" value="Probable ACP-binding domain of malonyl-CoA ACP transacylase"/>
    <property type="match status" value="1"/>
</dbReference>
<dbReference type="Proteomes" id="UP001595904">
    <property type="component" value="Unassembled WGS sequence"/>
</dbReference>
<dbReference type="PIRSF" id="PIRSF000446">
    <property type="entry name" value="Mct"/>
    <property type="match status" value="1"/>
</dbReference>
<dbReference type="InterPro" id="IPR024925">
    <property type="entry name" value="Malonyl_CoA-ACP_transAc"/>
</dbReference>
<dbReference type="InterPro" id="IPR004410">
    <property type="entry name" value="Malonyl_CoA-ACP_transAc_FabD"/>
</dbReference>
<evidence type="ECO:0000313" key="9">
    <source>
        <dbReference type="Proteomes" id="UP001595904"/>
    </source>
</evidence>
<evidence type="ECO:0000256" key="6">
    <source>
        <dbReference type="PIRNR" id="PIRNR000446"/>
    </source>
</evidence>
<dbReference type="EC" id="2.3.1.39" evidence="1 6"/>
<dbReference type="InterPro" id="IPR014043">
    <property type="entry name" value="Acyl_transferase_dom"/>
</dbReference>
<accession>A0ABV8SMC7</accession>
<evidence type="ECO:0000256" key="1">
    <source>
        <dbReference type="ARBA" id="ARBA00013258"/>
    </source>
</evidence>
<organism evidence="8 9">
    <name type="scientific">Steroidobacter flavus</name>
    <dbReference type="NCBI Taxonomy" id="1842136"/>
    <lineage>
        <taxon>Bacteria</taxon>
        <taxon>Pseudomonadati</taxon>
        <taxon>Pseudomonadota</taxon>
        <taxon>Gammaproteobacteria</taxon>
        <taxon>Steroidobacterales</taxon>
        <taxon>Steroidobacteraceae</taxon>
        <taxon>Steroidobacter</taxon>
    </lineage>
</organism>
<evidence type="ECO:0000256" key="5">
    <source>
        <dbReference type="ARBA" id="ARBA00048462"/>
    </source>
</evidence>
<dbReference type="EMBL" id="JBHSDU010000001">
    <property type="protein sequence ID" value="MFC4307544.1"/>
    <property type="molecule type" value="Genomic_DNA"/>
</dbReference>
<dbReference type="InterPro" id="IPR016035">
    <property type="entry name" value="Acyl_Trfase/lysoPLipase"/>
</dbReference>
<dbReference type="RefSeq" id="WP_380593902.1">
    <property type="nucleotide sequence ID" value="NZ_JBHSDU010000001.1"/>
</dbReference>
<dbReference type="PANTHER" id="PTHR42681:SF1">
    <property type="entry name" value="MALONYL-COA-ACYL CARRIER PROTEIN TRANSACYLASE, MITOCHONDRIAL"/>
    <property type="match status" value="1"/>
</dbReference>
<evidence type="ECO:0000256" key="3">
    <source>
        <dbReference type="ARBA" id="ARBA00022679"/>
    </source>
</evidence>
<dbReference type="InterPro" id="IPR050858">
    <property type="entry name" value="Mal-CoA-ACP_Trans/PKS_FabD"/>
</dbReference>
<dbReference type="Gene3D" id="3.30.70.250">
    <property type="entry name" value="Malonyl-CoA ACP transacylase, ACP-binding"/>
    <property type="match status" value="1"/>
</dbReference>
<dbReference type="SUPFAM" id="SSF52151">
    <property type="entry name" value="FabD/lysophospholipase-like"/>
    <property type="match status" value="1"/>
</dbReference>
<dbReference type="SMART" id="SM00827">
    <property type="entry name" value="PKS_AT"/>
    <property type="match status" value="1"/>
</dbReference>
<keyword evidence="9" id="KW-1185">Reference proteome</keyword>
<sequence length="319" mass="33319">MSFAFVFPGQGSQSVGMLAGLANAEPLVQETFAEASSVLGYDLWQLCQQGPEDQLGATERTQPAMLTAGVATWRVWRKHGGPLPAAMAGHSLGEYTALVCSGALDFKTAVALVQFRGQAMQQVVPAGQGAMAAILGVDDADVESACAEATQSGAAGEIVQAANFNSPGQVVIAGAAVAVDRAIEVLKGKGAKRAMKLPVSVPSHTALMQPAADRLAAKLSSINIAQPEVRDIYTVDVKTHQGPDSIRQALVQQLVKPVRWTETVRAILAGGAKVVVECGPKGVLTGLNRRIEKNKDIAMLSIEDPESLQQALAACRSQS</sequence>
<comment type="catalytic activity">
    <reaction evidence="5 6">
        <text>holo-[ACP] + malonyl-CoA = malonyl-[ACP] + CoA</text>
        <dbReference type="Rhea" id="RHEA:41792"/>
        <dbReference type="Rhea" id="RHEA-COMP:9623"/>
        <dbReference type="Rhea" id="RHEA-COMP:9685"/>
        <dbReference type="ChEBI" id="CHEBI:57287"/>
        <dbReference type="ChEBI" id="CHEBI:57384"/>
        <dbReference type="ChEBI" id="CHEBI:64479"/>
        <dbReference type="ChEBI" id="CHEBI:78449"/>
        <dbReference type="EC" id="2.3.1.39"/>
    </reaction>
</comment>
<dbReference type="InterPro" id="IPR016036">
    <property type="entry name" value="Malonyl_transacylase_ACP-bd"/>
</dbReference>
<comment type="caution">
    <text evidence="8">The sequence shown here is derived from an EMBL/GenBank/DDBJ whole genome shotgun (WGS) entry which is preliminary data.</text>
</comment>
<evidence type="ECO:0000256" key="2">
    <source>
        <dbReference type="ARBA" id="ARBA00018953"/>
    </source>
</evidence>
<dbReference type="Gene3D" id="3.40.366.10">
    <property type="entry name" value="Malonyl-Coenzyme A Acyl Carrier Protein, domain 2"/>
    <property type="match status" value="1"/>
</dbReference>
<dbReference type="Pfam" id="PF00698">
    <property type="entry name" value="Acyl_transf_1"/>
    <property type="match status" value="1"/>
</dbReference>
<evidence type="ECO:0000259" key="7">
    <source>
        <dbReference type="SMART" id="SM00827"/>
    </source>
</evidence>